<sequence>MVPDVPGRGCDGQGAAKVQRSIASSTTLLKCLPIRVFQWIAGPFEKSIWGIKLLIIRPQAYN</sequence>
<dbReference type="EMBL" id="ABWE02003684">
    <property type="status" value="NOT_ANNOTATED_CDS"/>
    <property type="molecule type" value="Genomic_DNA"/>
</dbReference>
<accession>M4C576</accession>
<keyword evidence="2" id="KW-1185">Reference proteome</keyword>
<reference evidence="1" key="2">
    <citation type="submission" date="2015-06" db="UniProtKB">
        <authorList>
            <consortium name="EnsemblProtists"/>
        </authorList>
    </citation>
    <scope>IDENTIFICATION</scope>
    <source>
        <strain evidence="1">Emoy2</strain>
    </source>
</reference>
<dbReference type="HOGENOM" id="CLU_2908867_0_0_1"/>
<reference evidence="2" key="1">
    <citation type="journal article" date="2010" name="Science">
        <title>Signatures of adaptation to obligate biotrophy in the Hyaloperonospora arabidopsidis genome.</title>
        <authorList>
            <person name="Baxter L."/>
            <person name="Tripathy S."/>
            <person name="Ishaque N."/>
            <person name="Boot N."/>
            <person name="Cabral A."/>
            <person name="Kemen E."/>
            <person name="Thines M."/>
            <person name="Ah-Fong A."/>
            <person name="Anderson R."/>
            <person name="Badejoko W."/>
            <person name="Bittner-Eddy P."/>
            <person name="Boore J.L."/>
            <person name="Chibucos M.C."/>
            <person name="Coates M."/>
            <person name="Dehal P."/>
            <person name="Delehaunty K."/>
            <person name="Dong S."/>
            <person name="Downton P."/>
            <person name="Dumas B."/>
            <person name="Fabro G."/>
            <person name="Fronick C."/>
            <person name="Fuerstenberg S.I."/>
            <person name="Fulton L."/>
            <person name="Gaulin E."/>
            <person name="Govers F."/>
            <person name="Hughes L."/>
            <person name="Humphray S."/>
            <person name="Jiang R.H."/>
            <person name="Judelson H."/>
            <person name="Kamoun S."/>
            <person name="Kyung K."/>
            <person name="Meijer H."/>
            <person name="Minx P."/>
            <person name="Morris P."/>
            <person name="Nelson J."/>
            <person name="Phuntumart V."/>
            <person name="Qutob D."/>
            <person name="Rehmany A."/>
            <person name="Rougon-Cardoso A."/>
            <person name="Ryden P."/>
            <person name="Torto-Alalibo T."/>
            <person name="Studholme D."/>
            <person name="Wang Y."/>
            <person name="Win J."/>
            <person name="Wood J."/>
            <person name="Clifton S.W."/>
            <person name="Rogers J."/>
            <person name="Van den Ackerveken G."/>
            <person name="Jones J.D."/>
            <person name="McDowell J.M."/>
            <person name="Beynon J."/>
            <person name="Tyler B.M."/>
        </authorList>
    </citation>
    <scope>NUCLEOTIDE SEQUENCE [LARGE SCALE GENOMIC DNA]</scope>
    <source>
        <strain evidence="2">Emoy2</strain>
    </source>
</reference>
<dbReference type="EnsemblProtists" id="HpaT814251">
    <property type="protein sequence ID" value="HpaP814251"/>
    <property type="gene ID" value="HpaG814251"/>
</dbReference>
<name>M4C576_HYAAE</name>
<protein>
    <submittedName>
        <fullName evidence="1">Uncharacterized protein</fullName>
    </submittedName>
</protein>
<dbReference type="VEuPathDB" id="FungiDB:HpaG814251"/>
<organism evidence="1 2">
    <name type="scientific">Hyaloperonospora arabidopsidis (strain Emoy2)</name>
    <name type="common">Downy mildew agent</name>
    <name type="synonym">Peronospora arabidopsidis</name>
    <dbReference type="NCBI Taxonomy" id="559515"/>
    <lineage>
        <taxon>Eukaryota</taxon>
        <taxon>Sar</taxon>
        <taxon>Stramenopiles</taxon>
        <taxon>Oomycota</taxon>
        <taxon>Peronosporomycetes</taxon>
        <taxon>Peronosporales</taxon>
        <taxon>Peronosporaceae</taxon>
        <taxon>Hyaloperonospora</taxon>
    </lineage>
</organism>
<evidence type="ECO:0000313" key="2">
    <source>
        <dbReference type="Proteomes" id="UP000011713"/>
    </source>
</evidence>
<proteinExistence type="predicted"/>
<evidence type="ECO:0000313" key="1">
    <source>
        <dbReference type="EnsemblProtists" id="HpaP814251"/>
    </source>
</evidence>
<dbReference type="AlphaFoldDB" id="M4C576"/>
<dbReference type="InParanoid" id="M4C576"/>
<dbReference type="Proteomes" id="UP000011713">
    <property type="component" value="Unassembled WGS sequence"/>
</dbReference>